<name>A0AAN7TQK3_9PEZI</name>
<evidence type="ECO:0000313" key="2">
    <source>
        <dbReference type="EMBL" id="KAK5119072.1"/>
    </source>
</evidence>
<evidence type="ECO:0000256" key="1">
    <source>
        <dbReference type="SAM" id="MobiDB-lite"/>
    </source>
</evidence>
<evidence type="ECO:0000313" key="3">
    <source>
        <dbReference type="Proteomes" id="UP001310890"/>
    </source>
</evidence>
<feature type="compositionally biased region" description="Basic residues" evidence="1">
    <location>
        <begin position="235"/>
        <end position="245"/>
    </location>
</feature>
<protein>
    <submittedName>
        <fullName evidence="2">Uncharacterized protein</fullName>
    </submittedName>
</protein>
<feature type="compositionally biased region" description="Low complexity" evidence="1">
    <location>
        <begin position="131"/>
        <end position="148"/>
    </location>
</feature>
<gene>
    <name evidence="2" type="ORF">LTR62_000283</name>
</gene>
<feature type="region of interest" description="Disordered" evidence="1">
    <location>
        <begin position="175"/>
        <end position="210"/>
    </location>
</feature>
<feature type="region of interest" description="Disordered" evidence="1">
    <location>
        <begin position="232"/>
        <end position="305"/>
    </location>
</feature>
<comment type="caution">
    <text evidence="2">The sequence shown here is derived from an EMBL/GenBank/DDBJ whole genome shotgun (WGS) entry which is preliminary data.</text>
</comment>
<sequence>MNSSKRQKIDRETTAAYAASQPLFNAIRNAATKAGEQKLRLERARDLVQTIHVRLVDVNENDAAQTHEQYMVALIRAWASATEAYHSIFEELCNVTAADASEGRQESDGHEHFKAMAESAATAHKTAMAYTSESRTTSESTPVVTPGTAKSRKRTASNLDETPFKTRLVEPTLSAEAKRVSKRTRPESIEHESLSISHKPVGAQTGKENSMPTVEFEDVSAEVAARLRTRAEKYKAKRQDKKRKRESGESVTKTVNSGDRPGKKKLKSASVNENGTALAKRKADEPADCVGATVVKKKRNSRQAG</sequence>
<organism evidence="2 3">
    <name type="scientific">Meristemomyces frigidus</name>
    <dbReference type="NCBI Taxonomy" id="1508187"/>
    <lineage>
        <taxon>Eukaryota</taxon>
        <taxon>Fungi</taxon>
        <taxon>Dikarya</taxon>
        <taxon>Ascomycota</taxon>
        <taxon>Pezizomycotina</taxon>
        <taxon>Dothideomycetes</taxon>
        <taxon>Dothideomycetidae</taxon>
        <taxon>Mycosphaerellales</taxon>
        <taxon>Teratosphaeriaceae</taxon>
        <taxon>Meristemomyces</taxon>
    </lineage>
</organism>
<reference evidence="2" key="1">
    <citation type="submission" date="2023-08" db="EMBL/GenBank/DDBJ databases">
        <title>Black Yeasts Isolated from many extreme environments.</title>
        <authorList>
            <person name="Coleine C."/>
            <person name="Stajich J.E."/>
            <person name="Selbmann L."/>
        </authorList>
    </citation>
    <scope>NUCLEOTIDE SEQUENCE</scope>
    <source>
        <strain evidence="2">CCFEE 5401</strain>
    </source>
</reference>
<proteinExistence type="predicted"/>
<feature type="region of interest" description="Disordered" evidence="1">
    <location>
        <begin position="130"/>
        <end position="162"/>
    </location>
</feature>
<dbReference type="EMBL" id="JAVRRL010000001">
    <property type="protein sequence ID" value="KAK5119072.1"/>
    <property type="molecule type" value="Genomic_DNA"/>
</dbReference>
<feature type="compositionally biased region" description="Basic and acidic residues" evidence="1">
    <location>
        <begin position="176"/>
        <end position="193"/>
    </location>
</feature>
<dbReference type="AlphaFoldDB" id="A0AAN7TQK3"/>
<accession>A0AAN7TQK3</accession>
<dbReference type="Proteomes" id="UP001310890">
    <property type="component" value="Unassembled WGS sequence"/>
</dbReference>
<feature type="compositionally biased region" description="Basic residues" evidence="1">
    <location>
        <begin position="295"/>
        <end position="305"/>
    </location>
</feature>